<dbReference type="PIRSF" id="PIRSF000025">
    <property type="entry name" value="Cytc_Bsub_c550"/>
    <property type="match status" value="1"/>
</dbReference>
<proteinExistence type="predicted"/>
<evidence type="ECO:0000259" key="6">
    <source>
        <dbReference type="PROSITE" id="PS51007"/>
    </source>
</evidence>
<evidence type="ECO:0000313" key="7">
    <source>
        <dbReference type="EMBL" id="RKQ17779.1"/>
    </source>
</evidence>
<dbReference type="GO" id="GO:0020037">
    <property type="term" value="F:heme binding"/>
    <property type="evidence" value="ECO:0007669"/>
    <property type="project" value="InterPro"/>
</dbReference>
<feature type="binding site" description="covalent" evidence="4">
    <location>
        <position position="64"/>
    </location>
    <ligand>
        <name>heme c</name>
        <dbReference type="ChEBI" id="CHEBI:61717"/>
    </ligand>
</feature>
<feature type="binding site" description="covalent" evidence="4">
    <location>
        <position position="61"/>
    </location>
    <ligand>
        <name>heme c</name>
        <dbReference type="ChEBI" id="CHEBI:61717"/>
    </ligand>
</feature>
<dbReference type="InterPro" id="IPR009056">
    <property type="entry name" value="Cyt_c-like_dom"/>
</dbReference>
<dbReference type="GO" id="GO:0005506">
    <property type="term" value="F:iron ion binding"/>
    <property type="evidence" value="ECO:0007669"/>
    <property type="project" value="InterPro"/>
</dbReference>
<keyword evidence="3 5" id="KW-0408">Iron</keyword>
<comment type="PTM">
    <text evidence="4">Binds 1 heme c group covalently per subunit.</text>
</comment>
<comment type="caution">
    <text evidence="7">The sequence shown here is derived from an EMBL/GenBank/DDBJ whole genome shotgun (WGS) entry which is preliminary data.</text>
</comment>
<keyword evidence="8" id="KW-1185">Reference proteome</keyword>
<evidence type="ECO:0000256" key="2">
    <source>
        <dbReference type="ARBA" id="ARBA00022723"/>
    </source>
</evidence>
<evidence type="ECO:0000256" key="1">
    <source>
        <dbReference type="ARBA" id="ARBA00022617"/>
    </source>
</evidence>
<dbReference type="SUPFAM" id="SSF46626">
    <property type="entry name" value="Cytochrome c"/>
    <property type="match status" value="1"/>
</dbReference>
<protein>
    <submittedName>
        <fullName evidence="7">Cytochrome c</fullName>
    </submittedName>
</protein>
<dbReference type="PROSITE" id="PS51007">
    <property type="entry name" value="CYTC"/>
    <property type="match status" value="1"/>
</dbReference>
<dbReference type="OrthoDB" id="7933886at2"/>
<dbReference type="GO" id="GO:0009055">
    <property type="term" value="F:electron transfer activity"/>
    <property type="evidence" value="ECO:0007669"/>
    <property type="project" value="InterPro"/>
</dbReference>
<dbReference type="RefSeq" id="WP_121214050.1">
    <property type="nucleotide sequence ID" value="NZ_JBBYAH010000001.1"/>
</dbReference>
<keyword evidence="1 4" id="KW-0349">Heme</keyword>
<sequence>MKGNGFIKILLISCFLLILIAGCSEDEKESTAETNSTQQEEGQALDEALVAEGEKIAKSSCIGCHGVDLSGDIGPNLQNIALSKEQIVEVLIKGRKTMPPGTANGNEESVAEYLLSLK</sequence>
<dbReference type="AlphaFoldDB" id="A0A494Z5G0"/>
<dbReference type="PROSITE" id="PS51257">
    <property type="entry name" value="PROKAR_LIPOPROTEIN"/>
    <property type="match status" value="1"/>
</dbReference>
<dbReference type="Gene3D" id="1.10.760.10">
    <property type="entry name" value="Cytochrome c-like domain"/>
    <property type="match status" value="1"/>
</dbReference>
<keyword evidence="2 5" id="KW-0479">Metal-binding</keyword>
<dbReference type="InterPro" id="IPR036909">
    <property type="entry name" value="Cyt_c-like_dom_sf"/>
</dbReference>
<dbReference type="Proteomes" id="UP000272238">
    <property type="component" value="Unassembled WGS sequence"/>
</dbReference>
<evidence type="ECO:0000256" key="5">
    <source>
        <dbReference type="PIRSR" id="PIRSR000025-2"/>
    </source>
</evidence>
<feature type="binding site" description="axial binding residue" evidence="5">
    <location>
        <position position="98"/>
    </location>
    <ligand>
        <name>heme c</name>
        <dbReference type="ChEBI" id="CHEBI:61717"/>
    </ligand>
    <ligandPart>
        <name>Fe</name>
        <dbReference type="ChEBI" id="CHEBI:18248"/>
    </ligandPart>
</feature>
<dbReference type="EMBL" id="RBZN01000012">
    <property type="protein sequence ID" value="RKQ17779.1"/>
    <property type="molecule type" value="Genomic_DNA"/>
</dbReference>
<feature type="domain" description="Cytochrome c" evidence="6">
    <location>
        <begin position="48"/>
        <end position="118"/>
    </location>
</feature>
<evidence type="ECO:0000256" key="3">
    <source>
        <dbReference type="ARBA" id="ARBA00023004"/>
    </source>
</evidence>
<organism evidence="7 8">
    <name type="scientific">Ureibacillus endophyticus</name>
    <dbReference type="NCBI Taxonomy" id="1978490"/>
    <lineage>
        <taxon>Bacteria</taxon>
        <taxon>Bacillati</taxon>
        <taxon>Bacillota</taxon>
        <taxon>Bacilli</taxon>
        <taxon>Bacillales</taxon>
        <taxon>Caryophanaceae</taxon>
        <taxon>Ureibacillus</taxon>
    </lineage>
</organism>
<gene>
    <name evidence="7" type="ORF">D8M03_06910</name>
</gene>
<reference evidence="7 8" key="1">
    <citation type="journal article" date="2016" name="Antonie Van Leeuwenhoek">
        <title>Lysinibacillus endophyticus sp. nov., an indole-3-acetic acid producing endophytic bacterium isolated from corn root (Zea mays cv. Xinken-5).</title>
        <authorList>
            <person name="Yu J."/>
            <person name="Guan X."/>
            <person name="Liu C."/>
            <person name="Xiang W."/>
            <person name="Yu Z."/>
            <person name="Liu X."/>
            <person name="Wang G."/>
        </authorList>
    </citation>
    <scope>NUCLEOTIDE SEQUENCE [LARGE SCALE GENOMIC DNA]</scope>
    <source>
        <strain evidence="7 8">DSM 100506</strain>
    </source>
</reference>
<evidence type="ECO:0000313" key="8">
    <source>
        <dbReference type="Proteomes" id="UP000272238"/>
    </source>
</evidence>
<evidence type="ECO:0000256" key="4">
    <source>
        <dbReference type="PIRSR" id="PIRSR000025-1"/>
    </source>
</evidence>
<dbReference type="InterPro" id="IPR012218">
    <property type="entry name" value="Cyt_c_BACSU-c550-type"/>
</dbReference>
<name>A0A494Z5G0_9BACL</name>
<accession>A0A494Z5G0</accession>
<feature type="binding site" description="axial binding residue" evidence="5">
    <location>
        <position position="65"/>
    </location>
    <ligand>
        <name>heme c</name>
        <dbReference type="ChEBI" id="CHEBI:61717"/>
    </ligand>
    <ligandPart>
        <name>Fe</name>
        <dbReference type="ChEBI" id="CHEBI:18248"/>
    </ligandPart>
</feature>
<dbReference type="GO" id="GO:0016020">
    <property type="term" value="C:membrane"/>
    <property type="evidence" value="ECO:0007669"/>
    <property type="project" value="InterPro"/>
</dbReference>
<dbReference type="Pfam" id="PF13442">
    <property type="entry name" value="Cytochrome_CBB3"/>
    <property type="match status" value="1"/>
</dbReference>